<dbReference type="Proteomes" id="UP000660021">
    <property type="component" value="Unassembled WGS sequence"/>
</dbReference>
<feature type="compositionally biased region" description="Pro residues" evidence="1">
    <location>
        <begin position="21"/>
        <end position="41"/>
    </location>
</feature>
<sequence length="194" mass="19744">MPSQRPPGCCLCCVPGPPGPQGPAGPPGPQGPAGPPGPTGPTGPIGATGPAGAAGPTGPQGLSAFTDYAQFLVNQGSYSDGTYVRFHDFLPGQGTFTLQNGDTVLTQPRRIAYCACHLVAQLPAGGSCAVIPVTGLAEEDMLRAVIHAADEQPLSMVTQFLFVVPVQTGLRFLVRSSGPVTLDGALSLFSVTEY</sequence>
<evidence type="ECO:0000256" key="1">
    <source>
        <dbReference type="SAM" id="MobiDB-lite"/>
    </source>
</evidence>
<evidence type="ECO:0000313" key="3">
    <source>
        <dbReference type="Proteomes" id="UP000660021"/>
    </source>
</evidence>
<dbReference type="EMBL" id="JACOPR010000006">
    <property type="protein sequence ID" value="MBC5731224.1"/>
    <property type="molecule type" value="Genomic_DNA"/>
</dbReference>
<keyword evidence="3" id="KW-1185">Reference proteome</keyword>
<evidence type="ECO:0008006" key="4">
    <source>
        <dbReference type="Google" id="ProtNLM"/>
    </source>
</evidence>
<organism evidence="2 3">
    <name type="scientific">Pseudoflavonifractor hominis</name>
    <dbReference type="NCBI Taxonomy" id="2763059"/>
    <lineage>
        <taxon>Bacteria</taxon>
        <taxon>Bacillati</taxon>
        <taxon>Bacillota</taxon>
        <taxon>Clostridia</taxon>
        <taxon>Eubacteriales</taxon>
        <taxon>Oscillospiraceae</taxon>
        <taxon>Pseudoflavonifractor</taxon>
    </lineage>
</organism>
<proteinExistence type="predicted"/>
<name>A0ABR7HUN9_9FIRM</name>
<feature type="region of interest" description="Disordered" evidence="1">
    <location>
        <begin position="21"/>
        <end position="59"/>
    </location>
</feature>
<comment type="caution">
    <text evidence="2">The sequence shown here is derived from an EMBL/GenBank/DDBJ whole genome shotgun (WGS) entry which is preliminary data.</text>
</comment>
<evidence type="ECO:0000313" key="2">
    <source>
        <dbReference type="EMBL" id="MBC5731224.1"/>
    </source>
</evidence>
<reference evidence="2 3" key="1">
    <citation type="submission" date="2020-08" db="EMBL/GenBank/DDBJ databases">
        <title>Genome public.</title>
        <authorList>
            <person name="Liu C."/>
            <person name="Sun Q."/>
        </authorList>
    </citation>
    <scope>NUCLEOTIDE SEQUENCE [LARGE SCALE GENOMIC DNA]</scope>
    <source>
        <strain evidence="2 3">New-38</strain>
    </source>
</reference>
<protein>
    <recommendedName>
        <fullName evidence="4">Collagen-like protein</fullName>
    </recommendedName>
</protein>
<dbReference type="PANTHER" id="PTHR24637">
    <property type="entry name" value="COLLAGEN"/>
    <property type="match status" value="1"/>
</dbReference>
<dbReference type="InterPro" id="IPR008160">
    <property type="entry name" value="Collagen"/>
</dbReference>
<gene>
    <name evidence="2" type="ORF">H8S34_10330</name>
</gene>
<feature type="compositionally biased region" description="Low complexity" evidence="1">
    <location>
        <begin position="42"/>
        <end position="59"/>
    </location>
</feature>
<dbReference type="Pfam" id="PF01391">
    <property type="entry name" value="Collagen"/>
    <property type="match status" value="1"/>
</dbReference>
<accession>A0ABR7HUN9</accession>
<dbReference type="PANTHER" id="PTHR24637:SF428">
    <property type="entry name" value="SCAVENGER RECEPTOR CLASS A MEMBER 3"/>
    <property type="match status" value="1"/>
</dbReference>